<dbReference type="InterPro" id="IPR016040">
    <property type="entry name" value="NAD(P)-bd_dom"/>
</dbReference>
<evidence type="ECO:0000259" key="1">
    <source>
        <dbReference type="Pfam" id="PF13460"/>
    </source>
</evidence>
<keyword evidence="5" id="KW-1185">Reference proteome</keyword>
<dbReference type="Proteomes" id="UP000396862">
    <property type="component" value="Unassembled WGS sequence"/>
</dbReference>
<reference evidence="2 5" key="2">
    <citation type="submission" date="2019-10" db="EMBL/GenBank/DDBJ databases">
        <title>Prolixibacter strains distinguished by the presence of nitrate reductase genes were adept at nitrate-dependent anaerobic corrosion of metallic iron and carbon steel.</title>
        <authorList>
            <person name="Iino T."/>
            <person name="Shono N."/>
            <person name="Ito K."/>
            <person name="Nakamura R."/>
            <person name="Sueoka K."/>
            <person name="Harayama S."/>
            <person name="Ohkuma M."/>
        </authorList>
    </citation>
    <scope>NUCLEOTIDE SEQUENCE [LARGE SCALE GENOMIC DNA]</scope>
    <source>
        <strain evidence="2 5">MIC1-1</strain>
    </source>
</reference>
<dbReference type="InterPro" id="IPR036291">
    <property type="entry name" value="NAD(P)-bd_dom_sf"/>
</dbReference>
<evidence type="ECO:0000313" key="3">
    <source>
        <dbReference type="EMBL" id="PSK82693.1"/>
    </source>
</evidence>
<dbReference type="EMBL" id="PYGC01000005">
    <property type="protein sequence ID" value="PSK82693.1"/>
    <property type="molecule type" value="Genomic_DNA"/>
</dbReference>
<protein>
    <submittedName>
        <fullName evidence="2">Epimerase</fullName>
    </submittedName>
    <submittedName>
        <fullName evidence="3">Uncharacterized protein YbjT (DUF2867 family)</fullName>
    </submittedName>
</protein>
<reference evidence="3 4" key="1">
    <citation type="submission" date="2018-03" db="EMBL/GenBank/DDBJ databases">
        <title>Genomic Encyclopedia of Archaeal and Bacterial Type Strains, Phase II (KMG-II): from individual species to whole genera.</title>
        <authorList>
            <person name="Goeker M."/>
        </authorList>
    </citation>
    <scope>NUCLEOTIDE SEQUENCE [LARGE SCALE GENOMIC DNA]</scope>
    <source>
        <strain evidence="3 4">DSM 27267</strain>
    </source>
</reference>
<organism evidence="3 4">
    <name type="scientific">Prolixibacter denitrificans</name>
    <dbReference type="NCBI Taxonomy" id="1541063"/>
    <lineage>
        <taxon>Bacteria</taxon>
        <taxon>Pseudomonadati</taxon>
        <taxon>Bacteroidota</taxon>
        <taxon>Bacteroidia</taxon>
        <taxon>Marinilabiliales</taxon>
        <taxon>Prolixibacteraceae</taxon>
        <taxon>Prolixibacter</taxon>
    </lineage>
</organism>
<dbReference type="EMBL" id="BLAU01000001">
    <property type="protein sequence ID" value="GET21485.1"/>
    <property type="molecule type" value="Genomic_DNA"/>
</dbReference>
<comment type="caution">
    <text evidence="3">The sequence shown here is derived from an EMBL/GenBank/DDBJ whole genome shotgun (WGS) entry which is preliminary data.</text>
</comment>
<accession>A0A2P8CCJ4</accession>
<dbReference type="AlphaFoldDB" id="A0A2P8CCJ4"/>
<dbReference type="RefSeq" id="WP_106542298.1">
    <property type="nucleotide sequence ID" value="NZ_BLAU01000001.1"/>
</dbReference>
<dbReference type="OrthoDB" id="9774199at2"/>
<sequence>MKILLTGATGYIGKRLLPVLLEQGHEVVCCVRDKQRFTTNNLPSDQLTVLEIDFLCIQSVEQFPTGIDVAYYLIHSMSSSIDSFDVLEAQTAMNFRKFAEEIGVRQVIYLGGISNDKKLSKHLQSRQKVGDILAGGDYHTTILQAGIIVGSGSASFEIMRDLVEKLPFMLTPRWVLTKSQPIAIRDVIYYLTHVLLDERFFDQRFDIGGPEILTYREMMIQFARARGLKRYIVTVPVMTPRLSSYWLYFVTATSYKLAVNLVDSMKVEVVCKDNRLSEMLGHQPIAFREAVNLAYDRIEQNMVISSWKDALASGRLKGNLSRHIEVPRFGCFKDVKRKKVDVSEKAAIENIWSIGGERGWYYANWLWRLRGLLDKLVGGVGLRRGRRLPNEIKNGDALDFWRVLYADKEEGRLLLFAEMKLPGEAWLEFKMVRGNEHTWLYQVATFRPRGLFGRLYWYLSKPFHFFIFRGMIRRIVRFRPESAE</sequence>
<feature type="domain" description="NAD(P)-binding" evidence="1">
    <location>
        <begin position="7"/>
        <end position="125"/>
    </location>
</feature>
<evidence type="ECO:0000313" key="4">
    <source>
        <dbReference type="Proteomes" id="UP000240621"/>
    </source>
</evidence>
<dbReference type="Proteomes" id="UP000240621">
    <property type="component" value="Unassembled WGS sequence"/>
</dbReference>
<evidence type="ECO:0000313" key="5">
    <source>
        <dbReference type="Proteomes" id="UP000396862"/>
    </source>
</evidence>
<proteinExistence type="predicted"/>
<evidence type="ECO:0000313" key="2">
    <source>
        <dbReference type="EMBL" id="GET21485.1"/>
    </source>
</evidence>
<dbReference type="Pfam" id="PF13460">
    <property type="entry name" value="NAD_binding_10"/>
    <property type="match status" value="1"/>
</dbReference>
<dbReference type="InterPro" id="IPR021295">
    <property type="entry name" value="DUF2867"/>
</dbReference>
<gene>
    <name evidence="3" type="ORF">CLV93_10585</name>
    <name evidence="2" type="ORF">JCM18694_17310</name>
</gene>
<dbReference type="SUPFAM" id="SSF51735">
    <property type="entry name" value="NAD(P)-binding Rossmann-fold domains"/>
    <property type="match status" value="1"/>
</dbReference>
<dbReference type="Pfam" id="PF11066">
    <property type="entry name" value="DUF2867"/>
    <property type="match status" value="1"/>
</dbReference>
<name>A0A2P8CCJ4_9BACT</name>
<dbReference type="Gene3D" id="3.40.50.720">
    <property type="entry name" value="NAD(P)-binding Rossmann-like Domain"/>
    <property type="match status" value="1"/>
</dbReference>